<feature type="region of interest" description="Disordered" evidence="1">
    <location>
        <begin position="344"/>
        <end position="371"/>
    </location>
</feature>
<dbReference type="EMBL" id="PQIB02000002">
    <property type="protein sequence ID" value="RLN32882.1"/>
    <property type="molecule type" value="Genomic_DNA"/>
</dbReference>
<evidence type="ECO:0000313" key="2">
    <source>
        <dbReference type="EMBL" id="RLN32882.1"/>
    </source>
</evidence>
<accession>A0A3L6T3P2</accession>
<reference evidence="3" key="1">
    <citation type="journal article" date="2019" name="Nat. Commun.">
        <title>The genome of broomcorn millet.</title>
        <authorList>
            <person name="Zou C."/>
            <person name="Miki D."/>
            <person name="Li D."/>
            <person name="Tang Q."/>
            <person name="Xiao L."/>
            <person name="Rajput S."/>
            <person name="Deng P."/>
            <person name="Jia W."/>
            <person name="Huang R."/>
            <person name="Zhang M."/>
            <person name="Sun Y."/>
            <person name="Hu J."/>
            <person name="Fu X."/>
            <person name="Schnable P.S."/>
            <person name="Li F."/>
            <person name="Zhang H."/>
            <person name="Feng B."/>
            <person name="Zhu X."/>
            <person name="Liu R."/>
            <person name="Schnable J.C."/>
            <person name="Zhu J.-K."/>
            <person name="Zhang H."/>
        </authorList>
    </citation>
    <scope>NUCLEOTIDE SEQUENCE [LARGE SCALE GENOMIC DNA]</scope>
</reference>
<protein>
    <submittedName>
        <fullName evidence="2">Uncharacterized protein</fullName>
    </submittedName>
</protein>
<dbReference type="PANTHER" id="PTHR33075:SF9">
    <property type="entry name" value="DUF4283 DOMAIN-CONTAINING PROTEIN"/>
    <property type="match status" value="1"/>
</dbReference>
<name>A0A3L6T3P2_PANMI</name>
<evidence type="ECO:0000256" key="1">
    <source>
        <dbReference type="SAM" id="MobiDB-lite"/>
    </source>
</evidence>
<dbReference type="AlphaFoldDB" id="A0A3L6T3P2"/>
<dbReference type="PANTHER" id="PTHR33075">
    <property type="entry name" value="OS02G0499800 PROTEIN"/>
    <property type="match status" value="1"/>
</dbReference>
<dbReference type="OrthoDB" id="696409at2759"/>
<sequence length="409" mass="44675">MGGDNLNNDVQNIDQHDAQPENWPAWPQEPNAAPAPHVAHAAGFHVQGHDWDLNLNLNELQDDVMEVEVQVEEIEEFINPEDDNIQPEPEQQHSFTITEDFGSSSSADSVNQVLQPEQNVVLALPALNQPIPPVPDFNLNVGMVQLYNASIADPVFEAFNINSALKPSPQAVQLWSTYFSGSSPGLPALKVPTAWAEFFTAALLSPTHFDWAKKFLLSQAWTIIQNSALNGGSVTFTLPNSCPLPTGLICASAPSDMMQDQESPPIAKQQRPVLAENITTSGLRRSDRLKKLNKGFKGKACTDKQCLACSITPPTLTPSVIKNLGATFAKMTPEELSVDELNATDRTKKTVKRQAASKSSSSKNKEAGASSNPPILQMIKFLARNPRSDNMMWGVCSLLCQLIGYWYSG</sequence>
<gene>
    <name evidence="2" type="ORF">C2845_PM03G23690</name>
</gene>
<evidence type="ECO:0000313" key="3">
    <source>
        <dbReference type="Proteomes" id="UP000275267"/>
    </source>
</evidence>
<comment type="caution">
    <text evidence="2">The sequence shown here is derived from an EMBL/GenBank/DDBJ whole genome shotgun (WGS) entry which is preliminary data.</text>
</comment>
<dbReference type="Proteomes" id="UP000275267">
    <property type="component" value="Unassembled WGS sequence"/>
</dbReference>
<proteinExistence type="predicted"/>
<keyword evidence="3" id="KW-1185">Reference proteome</keyword>
<organism evidence="2 3">
    <name type="scientific">Panicum miliaceum</name>
    <name type="common">Proso millet</name>
    <name type="synonym">Broomcorn millet</name>
    <dbReference type="NCBI Taxonomy" id="4540"/>
    <lineage>
        <taxon>Eukaryota</taxon>
        <taxon>Viridiplantae</taxon>
        <taxon>Streptophyta</taxon>
        <taxon>Embryophyta</taxon>
        <taxon>Tracheophyta</taxon>
        <taxon>Spermatophyta</taxon>
        <taxon>Magnoliopsida</taxon>
        <taxon>Liliopsida</taxon>
        <taxon>Poales</taxon>
        <taxon>Poaceae</taxon>
        <taxon>PACMAD clade</taxon>
        <taxon>Panicoideae</taxon>
        <taxon>Panicodae</taxon>
        <taxon>Paniceae</taxon>
        <taxon>Panicinae</taxon>
        <taxon>Panicum</taxon>
        <taxon>Panicum sect. Panicum</taxon>
    </lineage>
</organism>
<feature type="compositionally biased region" description="Low complexity" evidence="1">
    <location>
        <begin position="353"/>
        <end position="371"/>
    </location>
</feature>